<dbReference type="Proteomes" id="UP001162640">
    <property type="component" value="Unassembled WGS sequence"/>
</dbReference>
<dbReference type="InterPro" id="IPR011335">
    <property type="entry name" value="Restrct_endonuc-II-like"/>
</dbReference>
<dbReference type="AlphaFoldDB" id="A0A9W7AYL4"/>
<evidence type="ECO:0000313" key="2">
    <source>
        <dbReference type="EMBL" id="GMH76779.1"/>
    </source>
</evidence>
<feature type="domain" description="PD-(D/E)XK endonuclease-like" evidence="1">
    <location>
        <begin position="76"/>
        <end position="368"/>
    </location>
</feature>
<dbReference type="InterPro" id="IPR011604">
    <property type="entry name" value="PDDEXK-like_dom_sf"/>
</dbReference>
<evidence type="ECO:0000259" key="1">
    <source>
        <dbReference type="Pfam" id="PF12705"/>
    </source>
</evidence>
<comment type="caution">
    <text evidence="2">The sequence shown here is derived from an EMBL/GenBank/DDBJ whole genome shotgun (WGS) entry which is preliminary data.</text>
</comment>
<reference evidence="3" key="1">
    <citation type="journal article" date="2023" name="Commun. Biol.">
        <title>Genome analysis of Parmales, the sister group of diatoms, reveals the evolutionary specialization of diatoms from phago-mixotrophs to photoautotrophs.</title>
        <authorList>
            <person name="Ban H."/>
            <person name="Sato S."/>
            <person name="Yoshikawa S."/>
            <person name="Yamada K."/>
            <person name="Nakamura Y."/>
            <person name="Ichinomiya M."/>
            <person name="Sato N."/>
            <person name="Blanc-Mathieu R."/>
            <person name="Endo H."/>
            <person name="Kuwata A."/>
            <person name="Ogata H."/>
        </authorList>
    </citation>
    <scope>NUCLEOTIDE SEQUENCE [LARGE SCALE GENOMIC DNA]</scope>
</reference>
<gene>
    <name evidence="2" type="ORF">TL16_g07193</name>
</gene>
<dbReference type="Pfam" id="PF12705">
    <property type="entry name" value="PDDEXK_1"/>
    <property type="match status" value="1"/>
</dbReference>
<dbReference type="InterPro" id="IPR038726">
    <property type="entry name" value="PDDEXK_AddAB-type"/>
</dbReference>
<organism evidence="2 3">
    <name type="scientific">Triparma laevis f. inornata</name>
    <dbReference type="NCBI Taxonomy" id="1714386"/>
    <lineage>
        <taxon>Eukaryota</taxon>
        <taxon>Sar</taxon>
        <taxon>Stramenopiles</taxon>
        <taxon>Ochrophyta</taxon>
        <taxon>Bolidophyceae</taxon>
        <taxon>Parmales</taxon>
        <taxon>Triparmaceae</taxon>
        <taxon>Triparma</taxon>
    </lineage>
</organism>
<sequence>MLSSFRSSSALLRPTLLTSLSRHPAAPLNRLHSTHPSTTFEPLLPSNFTGFSNLPPTNSFTLPPNATLGTLPFPKSLSPSSALEFKHCPQSYLLRYILNYKDPQTPAMLKGTIIHTALEKLYRDTRRPNRTRSKLHNLLRESWSEYKTSNHSTFLEMFGSNVQQEIEWGRSALGLLDNYLELEDPKNLPSDPVGLEKWVRSNLTSSNSTFIVRGIIDRLDLVQSDSCINTRITDYKSGKAPNLKYSYSMNKKIREESFWQLKVYALLHKLQNQKSAEKRYEDQIISDDGNSTKFSSEGIGVRYLRLIYLNNVNGEGEIMEYDLGESEEERDEVLEKTKEELVETWESIMELIEEGDVKHFKHCERKFCGCHKARSVFVDGTLSNEIVERK</sequence>
<dbReference type="SUPFAM" id="SSF52980">
    <property type="entry name" value="Restriction endonuclease-like"/>
    <property type="match status" value="1"/>
</dbReference>
<dbReference type="Gene3D" id="3.90.320.10">
    <property type="match status" value="1"/>
</dbReference>
<accession>A0A9W7AYL4</accession>
<protein>
    <recommendedName>
        <fullName evidence="1">PD-(D/E)XK endonuclease-like domain-containing protein</fullName>
    </recommendedName>
</protein>
<dbReference type="GO" id="GO:0006281">
    <property type="term" value="P:DNA repair"/>
    <property type="evidence" value="ECO:0007669"/>
    <property type="project" value="UniProtKB-ARBA"/>
</dbReference>
<dbReference type="EMBL" id="BLQM01000225">
    <property type="protein sequence ID" value="GMH76779.1"/>
    <property type="molecule type" value="Genomic_DNA"/>
</dbReference>
<evidence type="ECO:0000313" key="3">
    <source>
        <dbReference type="Proteomes" id="UP001162640"/>
    </source>
</evidence>
<proteinExistence type="predicted"/>
<name>A0A9W7AYL4_9STRA</name>